<dbReference type="InterPro" id="IPR001314">
    <property type="entry name" value="Peptidase_S1A"/>
</dbReference>
<dbReference type="InterPro" id="IPR000436">
    <property type="entry name" value="Sushi_SCR_CCP_dom"/>
</dbReference>
<keyword evidence="2 9" id="KW-0645">Protease</keyword>
<feature type="disulfide bond" evidence="8">
    <location>
        <begin position="148"/>
        <end position="191"/>
    </location>
</feature>
<dbReference type="SMART" id="SM00042">
    <property type="entry name" value="CUB"/>
    <property type="match status" value="3"/>
</dbReference>
<reference evidence="15" key="1">
    <citation type="journal article" date="2020" name="Nat. Ecol. Evol.">
        <title>Deeply conserved synteny resolves early events in vertebrate evolution.</title>
        <authorList>
            <person name="Simakov O."/>
            <person name="Marletaz F."/>
            <person name="Yue J.X."/>
            <person name="O'Connell B."/>
            <person name="Jenkins J."/>
            <person name="Brandt A."/>
            <person name="Calef R."/>
            <person name="Tung C.H."/>
            <person name="Huang T.K."/>
            <person name="Schmutz J."/>
            <person name="Satoh N."/>
            <person name="Yu J.K."/>
            <person name="Putnam N.H."/>
            <person name="Green R.E."/>
            <person name="Rokhsar D.S."/>
        </authorList>
    </citation>
    <scope>NUCLEOTIDE SEQUENCE [LARGE SCALE GENOMIC DNA]</scope>
    <source>
        <strain evidence="15">S238N-H82</strain>
    </source>
</reference>
<feature type="disulfide bond" evidence="8">
    <location>
        <begin position="116"/>
        <end position="143"/>
    </location>
</feature>
<evidence type="ECO:0000256" key="1">
    <source>
        <dbReference type="ARBA" id="ARBA00022536"/>
    </source>
</evidence>
<dbReference type="Gene3D" id="2.60.120.290">
    <property type="entry name" value="Spermadhesin, CUB domain"/>
    <property type="match status" value="3"/>
</dbReference>
<dbReference type="Gene3D" id="4.10.400.10">
    <property type="entry name" value="Low-density Lipoprotein Receptor"/>
    <property type="match status" value="2"/>
</dbReference>
<dbReference type="InterPro" id="IPR043504">
    <property type="entry name" value="Peptidase_S1_PA_chymotrypsin"/>
</dbReference>
<evidence type="ECO:0000259" key="14">
    <source>
        <dbReference type="PROSITE" id="PS50923"/>
    </source>
</evidence>
<feature type="disulfide bond" evidence="8">
    <location>
        <begin position="88"/>
        <end position="131"/>
    </location>
</feature>
<dbReference type="OMA" id="VPFYQCP"/>
<evidence type="ECO:0000256" key="2">
    <source>
        <dbReference type="ARBA" id="ARBA00022670"/>
    </source>
</evidence>
<dbReference type="RefSeq" id="XP_035671042.1">
    <property type="nucleotide sequence ID" value="XM_035815149.1"/>
</dbReference>
<keyword evidence="4 9" id="KW-0378">Hydrolase</keyword>
<dbReference type="PROSITE" id="PS00135">
    <property type="entry name" value="TRYPSIN_SER"/>
    <property type="match status" value="1"/>
</dbReference>
<dbReference type="SMART" id="SM00032">
    <property type="entry name" value="CCP"/>
    <property type="match status" value="4"/>
</dbReference>
<evidence type="ECO:0000313" key="16">
    <source>
        <dbReference type="RefSeq" id="XP_035671042.1"/>
    </source>
</evidence>
<sequence>MRAGDVLLVLATLTSVELSYTQQTCGEITLTNTVRSGCEAPFELGETCHFQCRTGCVRRRGRHNLTCRNRRKGPRWAGRRLSCSCTPCGSMPAVPNTSVTGCASPYSAGETCTYQCNAGFVADGGDANRTCINGRWGGRNLICSSNGCPSRPTVADTVVTGCTPPYDAEETCTYQCSSGFRSAGGDNTRTCRDGDWTGTDLVCESNGCPSRPTVADTVVTGCTPPYDAEETCTYQCSSGFESAGGDNRRTCRDGDWTGTDLVCERQAVCESTTMLSGVSGAFTSPGYPNNYQNNQQCSWKITVAPEKIVAISFTAMDIENHHRCGYDALVVYDGPTSAFPEAGRRCGSNKDQILTTGHEVFLTLTSDGSITGSGFSASFRAEDPPTIAPTCSPGQFSCLNGNCISNNVRCDGNDDCGDGSDEKAERCQSGCGSPGFIRGVSGSFTSMNHPSQYSNNANCEWTITVSDTKAVQLTFDTFALEGTPPGCSYDRVDIIENGERVARGCGNAAPGYVSTTNQIRVLFRSDGSVTGTGFLARFREVEPSATLPPPPPPPAGCGNPTALPGDSGSFTSPGYPSRYPNNAECSWTISVTPGKIVVIRFASFSLEASGSCNYDALTLYDGTDRNAPEVKKLCGTHSREIATTGSDAFLLFTSDGSVTQSGFSATYTAEDPPPTCSPVEFTCFDGTCVSNGATCDGRKDCADGSDEFGCINPGASCGAPPIHPVFPPLNRIVGGEGAVSSSWPWQASLQTSAGHRCGGTLITPDWVVTAAHCVDDNTNPGRYTIVLGKHHTYSSDETEQRFSLSRLIMHENYASSPVPNKDIALLKLSQPATINQYVRTACLPQDAEDNPTPGTMCVITGWGNTQGTGDDDVLKQARVPVVSNAACRNAYSGRQISNFMMCAGHPEGGHDTCQGDSGGPLVCSRRGTWVLDGVTSWGEGCAVPGYPGVYASVSSLLDWINQKIE</sequence>
<evidence type="ECO:0000259" key="13">
    <source>
        <dbReference type="PROSITE" id="PS50240"/>
    </source>
</evidence>
<dbReference type="Proteomes" id="UP000001554">
    <property type="component" value="Chromosome 3"/>
</dbReference>
<feature type="signal peptide" evidence="11">
    <location>
        <begin position="1"/>
        <end position="21"/>
    </location>
</feature>
<dbReference type="Gene3D" id="2.10.70.10">
    <property type="entry name" value="Complement Module, domain 1"/>
    <property type="match status" value="3"/>
</dbReference>
<dbReference type="PROSITE" id="PS01180">
    <property type="entry name" value="CUB"/>
    <property type="match status" value="3"/>
</dbReference>
<gene>
    <name evidence="16" type="primary">LOC118412348</name>
</gene>
<evidence type="ECO:0000256" key="3">
    <source>
        <dbReference type="ARBA" id="ARBA00022737"/>
    </source>
</evidence>
<feature type="disulfide bond" evidence="7">
    <location>
        <begin position="398"/>
        <end position="416"/>
    </location>
</feature>
<dbReference type="PROSITE" id="PS50923">
    <property type="entry name" value="SUSHI"/>
    <property type="match status" value="4"/>
</dbReference>
<proteinExistence type="predicted"/>
<dbReference type="SMART" id="SM00192">
    <property type="entry name" value="LDLa"/>
    <property type="match status" value="2"/>
</dbReference>
<dbReference type="PROSITE" id="PS50068">
    <property type="entry name" value="LDLRA_2"/>
    <property type="match status" value="2"/>
</dbReference>
<dbReference type="InterPro" id="IPR035914">
    <property type="entry name" value="Sperma_CUB_dom_sf"/>
</dbReference>
<dbReference type="CDD" id="cd00190">
    <property type="entry name" value="Tryp_SPc"/>
    <property type="match status" value="1"/>
</dbReference>
<feature type="disulfide bond" evidence="7">
    <location>
        <begin position="676"/>
        <end position="688"/>
    </location>
</feature>
<dbReference type="PANTHER" id="PTHR24252:SF7">
    <property type="entry name" value="HYALIN"/>
    <property type="match status" value="1"/>
</dbReference>
<feature type="domain" description="CUB" evidence="12">
    <location>
        <begin position="557"/>
        <end position="670"/>
    </location>
</feature>
<protein>
    <submittedName>
        <fullName evidence="16">CUB and sushi domain-containing protein 1-like isoform X1</fullName>
    </submittedName>
</protein>
<dbReference type="GO" id="GO:0004252">
    <property type="term" value="F:serine-type endopeptidase activity"/>
    <property type="evidence" value="ECO:0007669"/>
    <property type="project" value="InterPro"/>
</dbReference>
<keyword evidence="3" id="KW-0677">Repeat</keyword>
<evidence type="ECO:0000256" key="8">
    <source>
        <dbReference type="PROSITE-ProRule" id="PRU00302"/>
    </source>
</evidence>
<dbReference type="PROSITE" id="PS00134">
    <property type="entry name" value="TRYPSIN_HIS"/>
    <property type="match status" value="1"/>
</dbReference>
<evidence type="ECO:0000256" key="5">
    <source>
        <dbReference type="ARBA" id="ARBA00022825"/>
    </source>
</evidence>
<evidence type="ECO:0000256" key="9">
    <source>
        <dbReference type="RuleBase" id="RU363034"/>
    </source>
</evidence>
<dbReference type="OrthoDB" id="10012881at2759"/>
<dbReference type="FunFam" id="2.60.120.290:FF:000005">
    <property type="entry name" value="Procollagen C-endopeptidase enhancer 1"/>
    <property type="match status" value="1"/>
</dbReference>
<dbReference type="InterPro" id="IPR036055">
    <property type="entry name" value="LDL_receptor-like_sf"/>
</dbReference>
<dbReference type="GO" id="GO:0009566">
    <property type="term" value="P:fertilization"/>
    <property type="evidence" value="ECO:0007669"/>
    <property type="project" value="UniProtKB-ARBA"/>
</dbReference>
<dbReference type="Pfam" id="PF00431">
    <property type="entry name" value="CUB"/>
    <property type="match status" value="3"/>
</dbReference>
<organism evidence="15 16">
    <name type="scientific">Branchiostoma floridae</name>
    <name type="common">Florida lancelet</name>
    <name type="synonym">Amphioxus</name>
    <dbReference type="NCBI Taxonomy" id="7739"/>
    <lineage>
        <taxon>Eukaryota</taxon>
        <taxon>Metazoa</taxon>
        <taxon>Chordata</taxon>
        <taxon>Cephalochordata</taxon>
        <taxon>Leptocardii</taxon>
        <taxon>Amphioxiformes</taxon>
        <taxon>Branchiostomatidae</taxon>
        <taxon>Branchiostoma</taxon>
    </lineage>
</organism>
<dbReference type="InterPro" id="IPR001254">
    <property type="entry name" value="Trypsin_dom"/>
</dbReference>
<dbReference type="KEGG" id="bfo:118412348"/>
<feature type="disulfide bond" evidence="8">
    <location>
        <begin position="176"/>
        <end position="203"/>
    </location>
</feature>
<keyword evidence="8" id="KW-0768">Sushi</keyword>
<dbReference type="Pfam" id="PF00089">
    <property type="entry name" value="Trypsin"/>
    <property type="match status" value="1"/>
</dbReference>
<dbReference type="PRINTS" id="PR00722">
    <property type="entry name" value="CHYMOTRYPSIN"/>
</dbReference>
<dbReference type="SUPFAM" id="SSF57424">
    <property type="entry name" value="LDL receptor-like module"/>
    <property type="match status" value="2"/>
</dbReference>
<dbReference type="SUPFAM" id="SSF50494">
    <property type="entry name" value="Trypsin-like serine proteases"/>
    <property type="match status" value="1"/>
</dbReference>
<comment type="caution">
    <text evidence="8">Lacks conserved residue(s) required for the propagation of feature annotation.</text>
</comment>
<feature type="disulfide bond" evidence="8">
    <location>
        <begin position="236"/>
        <end position="263"/>
    </location>
</feature>
<feature type="chain" id="PRO_5039953363" evidence="11">
    <location>
        <begin position="22"/>
        <end position="965"/>
    </location>
</feature>
<dbReference type="GO" id="GO:0006508">
    <property type="term" value="P:proteolysis"/>
    <property type="evidence" value="ECO:0007669"/>
    <property type="project" value="UniProtKB-KW"/>
</dbReference>
<feature type="domain" description="Sushi" evidence="14">
    <location>
        <begin position="146"/>
        <end position="205"/>
    </location>
</feature>
<feature type="domain" description="CUB" evidence="12">
    <location>
        <begin position="431"/>
        <end position="541"/>
    </location>
</feature>
<reference evidence="16" key="2">
    <citation type="submission" date="2025-08" db="UniProtKB">
        <authorList>
            <consortium name="RefSeq"/>
        </authorList>
    </citation>
    <scope>IDENTIFICATION</scope>
    <source>
        <strain evidence="16">S238N-H82</strain>
        <tissue evidence="16">Testes</tissue>
    </source>
</reference>
<feature type="domain" description="CUB" evidence="12">
    <location>
        <begin position="269"/>
        <end position="382"/>
    </location>
</feature>
<feature type="domain" description="Sushi" evidence="14">
    <location>
        <begin position="23"/>
        <end position="85"/>
    </location>
</feature>
<feature type="compositionally biased region" description="Pro residues" evidence="10">
    <location>
        <begin position="546"/>
        <end position="555"/>
    </location>
</feature>
<dbReference type="FunFam" id="2.60.120.290:FF:000013">
    <property type="entry name" value="Membrane frizzled-related protein"/>
    <property type="match status" value="2"/>
</dbReference>
<dbReference type="InterPro" id="IPR000859">
    <property type="entry name" value="CUB_dom"/>
</dbReference>
<dbReference type="CDD" id="cd00033">
    <property type="entry name" value="CCP"/>
    <property type="match status" value="3"/>
</dbReference>
<dbReference type="InterPro" id="IPR035976">
    <property type="entry name" value="Sushi/SCR/CCP_sf"/>
</dbReference>
<evidence type="ECO:0000313" key="15">
    <source>
        <dbReference type="Proteomes" id="UP000001554"/>
    </source>
</evidence>
<dbReference type="InterPro" id="IPR002172">
    <property type="entry name" value="LDrepeatLR_classA_rpt"/>
</dbReference>
<feature type="domain" description="Peptidase S1" evidence="13">
    <location>
        <begin position="732"/>
        <end position="965"/>
    </location>
</feature>
<dbReference type="AlphaFoldDB" id="A0A9J7MKN1"/>
<keyword evidence="5 9" id="KW-0720">Serine protease</keyword>
<dbReference type="GeneID" id="118412348"/>
<evidence type="ECO:0000256" key="6">
    <source>
        <dbReference type="ARBA" id="ARBA00023157"/>
    </source>
</evidence>
<dbReference type="CDD" id="cd00112">
    <property type="entry name" value="LDLa"/>
    <property type="match status" value="2"/>
</dbReference>
<dbReference type="Pfam" id="PF00084">
    <property type="entry name" value="Sushi"/>
    <property type="match status" value="3"/>
</dbReference>
<evidence type="ECO:0000256" key="10">
    <source>
        <dbReference type="SAM" id="MobiDB-lite"/>
    </source>
</evidence>
<keyword evidence="11" id="KW-0732">Signal</keyword>
<dbReference type="CDD" id="cd00041">
    <property type="entry name" value="CUB"/>
    <property type="match status" value="3"/>
</dbReference>
<dbReference type="SUPFAM" id="SSF49854">
    <property type="entry name" value="Spermadhesin, CUB domain"/>
    <property type="match status" value="3"/>
</dbReference>
<dbReference type="InterPro" id="IPR033116">
    <property type="entry name" value="TRYPSIN_SER"/>
</dbReference>
<name>A0A9J7MKN1_BRAFL</name>
<dbReference type="Pfam" id="PF00057">
    <property type="entry name" value="Ldl_recept_a"/>
    <property type="match status" value="2"/>
</dbReference>
<dbReference type="PANTHER" id="PTHR24252">
    <property type="entry name" value="ACROSIN-RELATED"/>
    <property type="match status" value="1"/>
</dbReference>
<evidence type="ECO:0000256" key="11">
    <source>
        <dbReference type="SAM" id="SignalP"/>
    </source>
</evidence>
<accession>A0A9J7MKN1</accession>
<dbReference type="InterPro" id="IPR018114">
    <property type="entry name" value="TRYPSIN_HIS"/>
</dbReference>
<evidence type="ECO:0000256" key="4">
    <source>
        <dbReference type="ARBA" id="ARBA00022801"/>
    </source>
</evidence>
<feature type="disulfide bond" evidence="7">
    <location>
        <begin position="695"/>
        <end position="710"/>
    </location>
</feature>
<feature type="region of interest" description="Disordered" evidence="10">
    <location>
        <begin position="543"/>
        <end position="575"/>
    </location>
</feature>
<dbReference type="SUPFAM" id="SSF57535">
    <property type="entry name" value="Complement control module/SCR domain"/>
    <property type="match status" value="3"/>
</dbReference>
<feature type="disulfide bond" evidence="7">
    <location>
        <begin position="391"/>
        <end position="403"/>
    </location>
</feature>
<dbReference type="InterPro" id="IPR009003">
    <property type="entry name" value="Peptidase_S1_PA"/>
</dbReference>
<dbReference type="FunFam" id="4.10.400.10:FF:000011">
    <property type="entry name" value="Low-density lipoprotein receptor-related protein 1"/>
    <property type="match status" value="1"/>
</dbReference>
<feature type="domain" description="Sushi" evidence="14">
    <location>
        <begin position="86"/>
        <end position="145"/>
    </location>
</feature>
<dbReference type="PROSITE" id="PS50240">
    <property type="entry name" value="TRYPSIN_DOM"/>
    <property type="match status" value="1"/>
</dbReference>
<feature type="disulfide bond" evidence="7">
    <location>
        <begin position="683"/>
        <end position="701"/>
    </location>
</feature>
<evidence type="ECO:0000259" key="12">
    <source>
        <dbReference type="PROSITE" id="PS01180"/>
    </source>
</evidence>
<evidence type="ECO:0000256" key="7">
    <source>
        <dbReference type="PROSITE-ProRule" id="PRU00124"/>
    </source>
</evidence>
<keyword evidence="1" id="KW-0245">EGF-like domain</keyword>
<dbReference type="PROSITE" id="PS01209">
    <property type="entry name" value="LDLRA_1"/>
    <property type="match status" value="2"/>
</dbReference>
<dbReference type="Gene3D" id="2.40.10.10">
    <property type="entry name" value="Trypsin-like serine proteases"/>
    <property type="match status" value="1"/>
</dbReference>
<dbReference type="SMART" id="SM00020">
    <property type="entry name" value="Tryp_SPc"/>
    <property type="match status" value="1"/>
</dbReference>
<feature type="disulfide bond" evidence="8">
    <location>
        <begin position="208"/>
        <end position="251"/>
    </location>
</feature>
<keyword evidence="15" id="KW-1185">Reference proteome</keyword>
<dbReference type="InterPro" id="IPR023415">
    <property type="entry name" value="LDLR_class-A_CS"/>
</dbReference>
<feature type="domain" description="Sushi" evidence="14">
    <location>
        <begin position="206"/>
        <end position="265"/>
    </location>
</feature>
<keyword evidence="6 8" id="KW-1015">Disulfide bond</keyword>
<dbReference type="FunFam" id="2.40.10.10:FF:000003">
    <property type="entry name" value="Transmembrane serine protease 3"/>
    <property type="match status" value="1"/>
</dbReference>